<dbReference type="Pfam" id="PF13635">
    <property type="entry name" value="DUF4143"/>
    <property type="match status" value="1"/>
</dbReference>
<dbReference type="GO" id="GO:0005524">
    <property type="term" value="F:ATP binding"/>
    <property type="evidence" value="ECO:0007669"/>
    <property type="project" value="UniProtKB-KW"/>
</dbReference>
<gene>
    <name evidence="3" type="ORF">FYJ65_09100</name>
</gene>
<dbReference type="InterPro" id="IPR041682">
    <property type="entry name" value="AAA_14"/>
</dbReference>
<organism evidence="3 4">
    <name type="scientific">Mogibacterium kristiansenii</name>
    <dbReference type="NCBI Taxonomy" id="2606708"/>
    <lineage>
        <taxon>Bacteria</taxon>
        <taxon>Bacillati</taxon>
        <taxon>Bacillota</taxon>
        <taxon>Clostridia</taxon>
        <taxon>Peptostreptococcales</taxon>
        <taxon>Anaerovoracaceae</taxon>
        <taxon>Mogibacterium</taxon>
    </lineage>
</organism>
<sequence>MLERNITEKLISWKNQKNKKALCIIGARQIGKTTTIREFAKEQYEYFVEINFILDKGAEKIFEGKLDADTIIENLTAFKLQELKPGKTLIFLDEIQECPNARCAIKFLVEDGRFDYIESGSLLGVRYKEVPSYAVGFEEIVYMYPMNLKEYFIANGVQKSTFEILQTCYEKHEPVPQTIHETLLKLFATYIVVGGMPDVVQTYVNSHDIGKVIQLQRSILELYRQDISKYSSDTEKIKIKAIFDSIASQLDDKNRRFFLSRIDKNARMNRYEDSILWLSDAGVALPSYNVTEPQPPLQLNVKRNLFKLFMGDTGLLCASCMENIQFELLQGNMDVNMGSILENVFAQMIKANGFSLTYFESKKYGELDFVIQNGMKIDLLEIKSGNDYQRHLALDKVAAVGNWNFGRKIVFCKGNVTKESGIEYFPWYMSMFYQPEKEPKKYIYEVDLSGLQQ</sequence>
<evidence type="ECO:0000313" key="4">
    <source>
        <dbReference type="Proteomes" id="UP000469424"/>
    </source>
</evidence>
<dbReference type="Pfam" id="PF13173">
    <property type="entry name" value="AAA_14"/>
    <property type="match status" value="1"/>
</dbReference>
<dbReference type="AlphaFoldDB" id="A0A6N7XND7"/>
<evidence type="ECO:0000313" key="3">
    <source>
        <dbReference type="EMBL" id="MST71459.1"/>
    </source>
</evidence>
<dbReference type="PANTHER" id="PTHR33295">
    <property type="entry name" value="ATPASE"/>
    <property type="match status" value="1"/>
</dbReference>
<feature type="domain" description="DUF4143" evidence="2">
    <location>
        <begin position="225"/>
        <end position="385"/>
    </location>
</feature>
<dbReference type="InterPro" id="IPR025420">
    <property type="entry name" value="DUF4143"/>
</dbReference>
<accession>A0A6N7XND7</accession>
<feature type="domain" description="AAA" evidence="1">
    <location>
        <begin position="19"/>
        <end position="151"/>
    </location>
</feature>
<dbReference type="RefSeq" id="WP_154555022.1">
    <property type="nucleotide sequence ID" value="NZ_VUNA01000027.1"/>
</dbReference>
<keyword evidence="3" id="KW-0547">Nucleotide-binding</keyword>
<dbReference type="SUPFAM" id="SSF52540">
    <property type="entry name" value="P-loop containing nucleoside triphosphate hydrolases"/>
    <property type="match status" value="1"/>
</dbReference>
<dbReference type="PANTHER" id="PTHR33295:SF7">
    <property type="entry name" value="ATPASE"/>
    <property type="match status" value="1"/>
</dbReference>
<name>A0A6N7XND7_9FIRM</name>
<evidence type="ECO:0000259" key="1">
    <source>
        <dbReference type="Pfam" id="PF13173"/>
    </source>
</evidence>
<keyword evidence="3" id="KW-0067">ATP-binding</keyword>
<keyword evidence="4" id="KW-1185">Reference proteome</keyword>
<proteinExistence type="predicted"/>
<protein>
    <submittedName>
        <fullName evidence="3">ATP-binding protein</fullName>
    </submittedName>
</protein>
<dbReference type="EMBL" id="VUNA01000027">
    <property type="protein sequence ID" value="MST71459.1"/>
    <property type="molecule type" value="Genomic_DNA"/>
</dbReference>
<dbReference type="Gene3D" id="3.40.50.300">
    <property type="entry name" value="P-loop containing nucleotide triphosphate hydrolases"/>
    <property type="match status" value="1"/>
</dbReference>
<comment type="caution">
    <text evidence="3">The sequence shown here is derived from an EMBL/GenBank/DDBJ whole genome shotgun (WGS) entry which is preliminary data.</text>
</comment>
<reference evidence="3 4" key="1">
    <citation type="submission" date="2019-08" db="EMBL/GenBank/DDBJ databases">
        <title>In-depth cultivation of the pig gut microbiome towards novel bacterial diversity and tailored functional studies.</title>
        <authorList>
            <person name="Wylensek D."/>
            <person name="Hitch T.C.A."/>
            <person name="Clavel T."/>
        </authorList>
    </citation>
    <scope>NUCLEOTIDE SEQUENCE [LARGE SCALE GENOMIC DNA]</scope>
    <source>
        <strain evidence="3 4">WCA-MUC-591-APC-4B</strain>
    </source>
</reference>
<evidence type="ECO:0000259" key="2">
    <source>
        <dbReference type="Pfam" id="PF13635"/>
    </source>
</evidence>
<dbReference type="InterPro" id="IPR027417">
    <property type="entry name" value="P-loop_NTPase"/>
</dbReference>
<dbReference type="Proteomes" id="UP000469424">
    <property type="component" value="Unassembled WGS sequence"/>
</dbReference>